<accession>A0ABN2JXQ2</accession>
<gene>
    <name evidence="7" type="ORF">GCM10009710_23680</name>
</gene>
<dbReference type="NCBIfam" id="TIGR02467">
    <property type="entry name" value="CbiE"/>
    <property type="match status" value="1"/>
</dbReference>
<keyword evidence="2" id="KW-0169">Cobalamin biosynthesis</keyword>
<dbReference type="InterPro" id="IPR014777">
    <property type="entry name" value="4pyrrole_Mease_sub1"/>
</dbReference>
<dbReference type="InterPro" id="IPR050714">
    <property type="entry name" value="Cobalamin_biosynth_MTase"/>
</dbReference>
<keyword evidence="8" id="KW-1185">Reference proteome</keyword>
<evidence type="ECO:0000313" key="7">
    <source>
        <dbReference type="EMBL" id="GAA1742834.1"/>
    </source>
</evidence>
<dbReference type="PANTHER" id="PTHR43182">
    <property type="entry name" value="COBALT-PRECORRIN-6B C(15)-METHYLTRANSFERASE (DECARBOXYLATING)"/>
    <property type="match status" value="1"/>
</dbReference>
<evidence type="ECO:0000313" key="8">
    <source>
        <dbReference type="Proteomes" id="UP001501057"/>
    </source>
</evidence>
<dbReference type="InterPro" id="IPR000878">
    <property type="entry name" value="4pyrrol_Mease"/>
</dbReference>
<dbReference type="Proteomes" id="UP001501057">
    <property type="component" value="Unassembled WGS sequence"/>
</dbReference>
<dbReference type="PANTHER" id="PTHR43182:SF1">
    <property type="entry name" value="COBALT-PRECORRIN-7 C(5)-METHYLTRANSFERASE"/>
    <property type="match status" value="1"/>
</dbReference>
<comment type="caution">
    <text evidence="7">The sequence shown here is derived from an EMBL/GenBank/DDBJ whole genome shotgun (WGS) entry which is preliminary data.</text>
</comment>
<keyword evidence="3" id="KW-0489">Methyltransferase</keyword>
<dbReference type="CDD" id="cd11644">
    <property type="entry name" value="Precorrin-6Y-MT"/>
    <property type="match status" value="1"/>
</dbReference>
<dbReference type="PIRSF" id="PIRSF036428">
    <property type="entry name" value="CobL"/>
    <property type="match status" value="1"/>
</dbReference>
<evidence type="ECO:0000256" key="1">
    <source>
        <dbReference type="ARBA" id="ARBA00004953"/>
    </source>
</evidence>
<feature type="domain" description="Tetrapyrrole methylase" evidence="6">
    <location>
        <begin position="10"/>
        <end position="191"/>
    </location>
</feature>
<dbReference type="SUPFAM" id="SSF53335">
    <property type="entry name" value="S-adenosyl-L-methionine-dependent methyltransferases"/>
    <property type="match status" value="1"/>
</dbReference>
<evidence type="ECO:0000256" key="3">
    <source>
        <dbReference type="ARBA" id="ARBA00022603"/>
    </source>
</evidence>
<sequence length="409" mass="42563">MAETPVRGGVHVVGVGADGWDGVPASLQALVVEADVVVGGERHLAMLPDRVAAERMAWPSPLRDALPGLVEAWDGRRVVVLASGDPYVAGIGTTLQDFVPADRLVVHPAVSSVALARARMGWPAEAATVLRHAGELPRHAAPGHRILLLSADATTPGAVARALVERGLGASRLTALGHLGGADESRVEGVAADWDHAVPTLHVLAIEVVGRPAVAGLGWVAGLPDDAFDHDGQITKRDLRASALARLAPTPGALLWDVGAGAGSVGIEWMRAHPTCRTVAVESHPDRVVRIARNAMRLGVPDLGVVQGRAPDALVDLPTPDAVFVGGGATRDGVLEAAWEALRPGGRLVVHAVTLETERVVVDWAARLGGELTRVSVETAQPIGTFTGWTPARAVVQWAVTKSPKETVS</sequence>
<dbReference type="RefSeq" id="WP_344201756.1">
    <property type="nucleotide sequence ID" value="NZ_BAAAME010000004.1"/>
</dbReference>
<dbReference type="InterPro" id="IPR012818">
    <property type="entry name" value="CbiE"/>
</dbReference>
<reference evidence="7 8" key="1">
    <citation type="journal article" date="2019" name="Int. J. Syst. Evol. Microbiol.">
        <title>The Global Catalogue of Microorganisms (GCM) 10K type strain sequencing project: providing services to taxonomists for standard genome sequencing and annotation.</title>
        <authorList>
            <consortium name="The Broad Institute Genomics Platform"/>
            <consortium name="The Broad Institute Genome Sequencing Center for Infectious Disease"/>
            <person name="Wu L."/>
            <person name="Ma J."/>
        </authorList>
    </citation>
    <scope>NUCLEOTIDE SEQUENCE [LARGE SCALE GENOMIC DNA]</scope>
    <source>
        <strain evidence="7 8">JCM 13518</strain>
    </source>
</reference>
<protein>
    <submittedName>
        <fullName evidence="7">Bifunctional cobalt-precorrin-7 (C(5))-methyltransferase/cobalt-precorrin-6B (C(15))-methyltransferase</fullName>
    </submittedName>
</protein>
<comment type="pathway">
    <text evidence="1">Cofactor biosynthesis; adenosylcobalamin biosynthesis.</text>
</comment>
<dbReference type="Gene3D" id="3.40.1010.10">
    <property type="entry name" value="Cobalt-precorrin-4 Transmethylase, Domain 1"/>
    <property type="match status" value="1"/>
</dbReference>
<evidence type="ECO:0000256" key="5">
    <source>
        <dbReference type="ARBA" id="ARBA00022691"/>
    </source>
</evidence>
<evidence type="ECO:0000256" key="4">
    <source>
        <dbReference type="ARBA" id="ARBA00022679"/>
    </source>
</evidence>
<evidence type="ECO:0000256" key="2">
    <source>
        <dbReference type="ARBA" id="ARBA00022573"/>
    </source>
</evidence>
<keyword evidence="4" id="KW-0808">Transferase</keyword>
<name>A0ABN2JXQ2_9ACTN</name>
<evidence type="ECO:0000259" key="6">
    <source>
        <dbReference type="Pfam" id="PF00590"/>
    </source>
</evidence>
<dbReference type="Pfam" id="PF00590">
    <property type="entry name" value="TP_methylase"/>
    <property type="match status" value="1"/>
</dbReference>
<dbReference type="EMBL" id="BAAAME010000004">
    <property type="protein sequence ID" value="GAA1742834.1"/>
    <property type="molecule type" value="Genomic_DNA"/>
</dbReference>
<dbReference type="NCBIfam" id="TIGR02469">
    <property type="entry name" value="CbiT"/>
    <property type="match status" value="1"/>
</dbReference>
<proteinExistence type="predicted"/>
<dbReference type="Gene3D" id="3.40.50.150">
    <property type="entry name" value="Vaccinia Virus protein VP39"/>
    <property type="match status" value="1"/>
</dbReference>
<dbReference type="InterPro" id="IPR035996">
    <property type="entry name" value="4pyrrol_Methylase_sf"/>
</dbReference>
<organism evidence="7 8">
    <name type="scientific">Aeromicrobium alkaliterrae</name>
    <dbReference type="NCBI Taxonomy" id="302168"/>
    <lineage>
        <taxon>Bacteria</taxon>
        <taxon>Bacillati</taxon>
        <taxon>Actinomycetota</taxon>
        <taxon>Actinomycetes</taxon>
        <taxon>Propionibacteriales</taxon>
        <taxon>Nocardioidaceae</taxon>
        <taxon>Aeromicrobium</taxon>
    </lineage>
</organism>
<dbReference type="InterPro" id="IPR006365">
    <property type="entry name" value="Cbl_synth_CobL"/>
</dbReference>
<dbReference type="InterPro" id="IPR014008">
    <property type="entry name" value="Cbl_synth_MTase_CbiT"/>
</dbReference>
<dbReference type="InterPro" id="IPR029063">
    <property type="entry name" value="SAM-dependent_MTases_sf"/>
</dbReference>
<keyword evidence="5" id="KW-0949">S-adenosyl-L-methionine</keyword>
<dbReference type="CDD" id="cd02440">
    <property type="entry name" value="AdoMet_MTases"/>
    <property type="match status" value="1"/>
</dbReference>
<dbReference type="SUPFAM" id="SSF53790">
    <property type="entry name" value="Tetrapyrrole methylase"/>
    <property type="match status" value="1"/>
</dbReference>